<name>A0A8J3ETD7_9ACTN</name>
<reference evidence="1" key="2">
    <citation type="submission" date="2020-09" db="EMBL/GenBank/DDBJ databases">
        <authorList>
            <person name="Sun Q."/>
            <person name="Zhou Y."/>
        </authorList>
    </citation>
    <scope>NUCLEOTIDE SEQUENCE</scope>
    <source>
        <strain evidence="1">CGMCC 1.14988</strain>
    </source>
</reference>
<keyword evidence="2" id="KW-1185">Reference proteome</keyword>
<dbReference type="Proteomes" id="UP000650511">
    <property type="component" value="Unassembled WGS sequence"/>
</dbReference>
<gene>
    <name evidence="1" type="ORF">GCM10011354_13980</name>
</gene>
<comment type="caution">
    <text evidence="1">The sequence shown here is derived from an EMBL/GenBank/DDBJ whole genome shotgun (WGS) entry which is preliminary data.</text>
</comment>
<dbReference type="OrthoDB" id="2865096at2"/>
<evidence type="ECO:0000313" key="1">
    <source>
        <dbReference type="EMBL" id="GGI05414.1"/>
    </source>
</evidence>
<dbReference type="RefSeq" id="WP_130649362.1">
    <property type="nucleotide sequence ID" value="NZ_BMHA01000004.1"/>
</dbReference>
<proteinExistence type="predicted"/>
<accession>A0A8J3ETD7</accession>
<reference evidence="1" key="1">
    <citation type="journal article" date="2014" name="Int. J. Syst. Evol. Microbiol.">
        <title>Complete genome sequence of Corynebacterium casei LMG S-19264T (=DSM 44701T), isolated from a smear-ripened cheese.</title>
        <authorList>
            <consortium name="US DOE Joint Genome Institute (JGI-PGF)"/>
            <person name="Walter F."/>
            <person name="Albersmeier A."/>
            <person name="Kalinowski J."/>
            <person name="Ruckert C."/>
        </authorList>
    </citation>
    <scope>NUCLEOTIDE SEQUENCE</scope>
    <source>
        <strain evidence="1">CGMCC 1.14988</strain>
    </source>
</reference>
<organism evidence="1 2">
    <name type="scientific">Egicoccus halophilus</name>
    <dbReference type="NCBI Taxonomy" id="1670830"/>
    <lineage>
        <taxon>Bacteria</taxon>
        <taxon>Bacillati</taxon>
        <taxon>Actinomycetota</taxon>
        <taxon>Nitriliruptoria</taxon>
        <taxon>Egicoccales</taxon>
        <taxon>Egicoccaceae</taxon>
        <taxon>Egicoccus</taxon>
    </lineage>
</organism>
<dbReference type="EMBL" id="BMHA01000004">
    <property type="protein sequence ID" value="GGI05414.1"/>
    <property type="molecule type" value="Genomic_DNA"/>
</dbReference>
<sequence>MVRSLVRSALDAVGLEVRRRRPRAAGGATAVLREDAREAVHYARGGVASSFLASPDVVRDVRGFSFASAGWHPWTAEVVDQRRRGNATYPGSLLERFHGTFRPPSALAALAGFSARSGSLERLPAHLFWLTPWFAHDVDALERSVRDWVARGARSAGVVDYDFERDGTPYHGPVSSRHGQAETTRLHEVAEALQRTGGWDRAHGDSLGYLVRRGSEHVVVKFGGGYHRTAAMAALALGDVPVRLREPVEVDVRDVDDWPQVRRGTWDRDTARRYVDHLFDFDAAGWARARGLA</sequence>
<dbReference type="AlphaFoldDB" id="A0A8J3ETD7"/>
<evidence type="ECO:0000313" key="2">
    <source>
        <dbReference type="Proteomes" id="UP000650511"/>
    </source>
</evidence>
<protein>
    <submittedName>
        <fullName evidence="1">Uncharacterized protein</fullName>
    </submittedName>
</protein>